<reference evidence="2" key="1">
    <citation type="submission" date="2016-06" db="EMBL/GenBank/DDBJ databases">
        <title>Parallel loss of symbiosis genes in relatives of nitrogen-fixing non-legume Parasponia.</title>
        <authorList>
            <person name="Van Velzen R."/>
            <person name="Holmer R."/>
            <person name="Bu F."/>
            <person name="Rutten L."/>
            <person name="Van Zeijl A."/>
            <person name="Liu W."/>
            <person name="Santuari L."/>
            <person name="Cao Q."/>
            <person name="Sharma T."/>
            <person name="Shen D."/>
            <person name="Roswanjaya Y."/>
            <person name="Wardhani T."/>
            <person name="Kalhor M.S."/>
            <person name="Jansen J."/>
            <person name="Van den Hoogen J."/>
            <person name="Gungor B."/>
            <person name="Hartog M."/>
            <person name="Hontelez J."/>
            <person name="Verver J."/>
            <person name="Yang W.-C."/>
            <person name="Schijlen E."/>
            <person name="Repin R."/>
            <person name="Schilthuizen M."/>
            <person name="Schranz E."/>
            <person name="Heidstra R."/>
            <person name="Miyata K."/>
            <person name="Fedorova E."/>
            <person name="Kohlen W."/>
            <person name="Bisseling T."/>
            <person name="Smit S."/>
            <person name="Geurts R."/>
        </authorList>
    </citation>
    <scope>NUCLEOTIDE SEQUENCE [LARGE SCALE GENOMIC DNA]</scope>
    <source>
        <strain evidence="2">cv. WU1-14</strain>
    </source>
</reference>
<dbReference type="OrthoDB" id="10371872at2759"/>
<organism evidence="1 2">
    <name type="scientific">Parasponia andersonii</name>
    <name type="common">Sponia andersonii</name>
    <dbReference type="NCBI Taxonomy" id="3476"/>
    <lineage>
        <taxon>Eukaryota</taxon>
        <taxon>Viridiplantae</taxon>
        <taxon>Streptophyta</taxon>
        <taxon>Embryophyta</taxon>
        <taxon>Tracheophyta</taxon>
        <taxon>Spermatophyta</taxon>
        <taxon>Magnoliopsida</taxon>
        <taxon>eudicotyledons</taxon>
        <taxon>Gunneridae</taxon>
        <taxon>Pentapetalae</taxon>
        <taxon>rosids</taxon>
        <taxon>fabids</taxon>
        <taxon>Rosales</taxon>
        <taxon>Cannabaceae</taxon>
        <taxon>Parasponia</taxon>
    </lineage>
</organism>
<dbReference type="EMBL" id="JXTB01000289">
    <property type="protein sequence ID" value="PON47752.1"/>
    <property type="molecule type" value="Genomic_DNA"/>
</dbReference>
<gene>
    <name evidence="1" type="ORF">PanWU01x14_242190</name>
</gene>
<sequence>MDIVTAFGVISFASSIDSYICCCYDEFDFFYNLPIIDGIKLEPHLRLKLLEQLVIRLSTAVEHCHAFDFCGRTIIKGKDHNLDDFSYPEQEDIDICVLPLREGLHI</sequence>
<evidence type="ECO:0000313" key="1">
    <source>
        <dbReference type="EMBL" id="PON47752.1"/>
    </source>
</evidence>
<dbReference type="Proteomes" id="UP000237105">
    <property type="component" value="Unassembled WGS sequence"/>
</dbReference>
<keyword evidence="2" id="KW-1185">Reference proteome</keyword>
<proteinExistence type="predicted"/>
<evidence type="ECO:0000313" key="2">
    <source>
        <dbReference type="Proteomes" id="UP000237105"/>
    </source>
</evidence>
<protein>
    <submittedName>
        <fullName evidence="1">Uncharacterized protein</fullName>
    </submittedName>
</protein>
<comment type="caution">
    <text evidence="1">The sequence shown here is derived from an EMBL/GenBank/DDBJ whole genome shotgun (WGS) entry which is preliminary data.</text>
</comment>
<name>A0A2P5BG51_PARAD</name>
<dbReference type="AlphaFoldDB" id="A0A2P5BG51"/>
<accession>A0A2P5BG51</accession>